<feature type="transmembrane region" description="Helical" evidence="1">
    <location>
        <begin position="15"/>
        <end position="40"/>
    </location>
</feature>
<evidence type="ECO:0000313" key="3">
    <source>
        <dbReference type="EMBL" id="KAJ3573096.1"/>
    </source>
</evidence>
<keyword evidence="4" id="KW-1185">Reference proteome</keyword>
<reference evidence="3" key="1">
    <citation type="submission" date="2022-07" db="EMBL/GenBank/DDBJ databases">
        <title>Genome Sequence of Leucocoprinus birnbaumii.</title>
        <authorList>
            <person name="Buettner E."/>
        </authorList>
    </citation>
    <scope>NUCLEOTIDE SEQUENCE</scope>
    <source>
        <strain evidence="3">VT141</strain>
    </source>
</reference>
<protein>
    <recommendedName>
        <fullName evidence="2">DUF6534 domain-containing protein</fullName>
    </recommendedName>
</protein>
<organism evidence="3 4">
    <name type="scientific">Leucocoprinus birnbaumii</name>
    <dbReference type="NCBI Taxonomy" id="56174"/>
    <lineage>
        <taxon>Eukaryota</taxon>
        <taxon>Fungi</taxon>
        <taxon>Dikarya</taxon>
        <taxon>Basidiomycota</taxon>
        <taxon>Agaricomycotina</taxon>
        <taxon>Agaricomycetes</taxon>
        <taxon>Agaricomycetidae</taxon>
        <taxon>Agaricales</taxon>
        <taxon>Agaricineae</taxon>
        <taxon>Agaricaceae</taxon>
        <taxon>Leucocoprinus</taxon>
    </lineage>
</organism>
<evidence type="ECO:0000259" key="2">
    <source>
        <dbReference type="Pfam" id="PF20152"/>
    </source>
</evidence>
<keyword evidence="1" id="KW-1133">Transmembrane helix</keyword>
<feature type="transmembrane region" description="Helical" evidence="1">
    <location>
        <begin position="52"/>
        <end position="75"/>
    </location>
</feature>
<dbReference type="InterPro" id="IPR045339">
    <property type="entry name" value="DUF6534"/>
</dbReference>
<dbReference type="PANTHER" id="PTHR40465:SF1">
    <property type="entry name" value="DUF6534 DOMAIN-CONTAINING PROTEIN"/>
    <property type="match status" value="1"/>
</dbReference>
<keyword evidence="1" id="KW-0812">Transmembrane</keyword>
<feature type="transmembrane region" description="Helical" evidence="1">
    <location>
        <begin position="229"/>
        <end position="253"/>
    </location>
</feature>
<feature type="transmembrane region" description="Helical" evidence="1">
    <location>
        <begin position="149"/>
        <end position="168"/>
    </location>
</feature>
<feature type="transmembrane region" description="Helical" evidence="1">
    <location>
        <begin position="90"/>
        <end position="111"/>
    </location>
</feature>
<sequence>MTISPAPRVDFAATIGSWMIGATASTGLLGIMTLQSWIYYTRFPKDPPVLKLLVTVIWSFEALRTALCVYGGYFYSVQHWGDHTVLLSTHWSLCTMVLLTAPIELLAHLFFAHQVRTGMSHDHLEVFQALMQMGKLPLEYIPRSSTSSWIILSVVDFGFGIGSFILAVRDGTFGGIVLGLPKRIADGALGSAIIVDWTITICLVWFFRKNQTARIRTLMQTLMMYAVNFGLLISVFEVVGSFYAITVLASYVIRPTHKLPARQLMMHSDRITDSTLVHWSPNTSIDRETFISRQSTQYQLKFTDFIIQIFNRCLLRGCTM</sequence>
<dbReference type="Proteomes" id="UP001213000">
    <property type="component" value="Unassembled WGS sequence"/>
</dbReference>
<name>A0AAD5VZY2_9AGAR</name>
<dbReference type="PANTHER" id="PTHR40465">
    <property type="entry name" value="CHROMOSOME 1, WHOLE GENOME SHOTGUN SEQUENCE"/>
    <property type="match status" value="1"/>
</dbReference>
<feature type="transmembrane region" description="Helical" evidence="1">
    <location>
        <begin position="188"/>
        <end position="208"/>
    </location>
</feature>
<feature type="domain" description="DUF6534" evidence="2">
    <location>
        <begin position="192"/>
        <end position="242"/>
    </location>
</feature>
<dbReference type="AlphaFoldDB" id="A0AAD5VZY2"/>
<comment type="caution">
    <text evidence="3">The sequence shown here is derived from an EMBL/GenBank/DDBJ whole genome shotgun (WGS) entry which is preliminary data.</text>
</comment>
<dbReference type="EMBL" id="JANIEX010000115">
    <property type="protein sequence ID" value="KAJ3573096.1"/>
    <property type="molecule type" value="Genomic_DNA"/>
</dbReference>
<dbReference type="Pfam" id="PF20152">
    <property type="entry name" value="DUF6534"/>
    <property type="match status" value="1"/>
</dbReference>
<accession>A0AAD5VZY2</accession>
<evidence type="ECO:0000256" key="1">
    <source>
        <dbReference type="SAM" id="Phobius"/>
    </source>
</evidence>
<keyword evidence="1" id="KW-0472">Membrane</keyword>
<evidence type="ECO:0000313" key="4">
    <source>
        <dbReference type="Proteomes" id="UP001213000"/>
    </source>
</evidence>
<proteinExistence type="predicted"/>
<gene>
    <name evidence="3" type="ORF">NP233_g2656</name>
</gene>